<dbReference type="Proteomes" id="UP001360953">
    <property type="component" value="Unassembled WGS sequence"/>
</dbReference>
<dbReference type="RefSeq" id="XP_066653632.1">
    <property type="nucleotide sequence ID" value="XM_066800738.1"/>
</dbReference>
<dbReference type="GeneID" id="92033644"/>
<accession>A0ABR1LI62</accession>
<name>A0ABR1LI62_9PEZI</name>
<keyword evidence="2" id="KW-1185">Reference proteome</keyword>
<gene>
    <name evidence="1" type="ORF">J3D65DRAFT_629378</name>
</gene>
<protein>
    <recommendedName>
        <fullName evidence="3">Secreted protein</fullName>
    </recommendedName>
</protein>
<evidence type="ECO:0000313" key="1">
    <source>
        <dbReference type="EMBL" id="KAK7534907.1"/>
    </source>
</evidence>
<evidence type="ECO:0008006" key="3">
    <source>
        <dbReference type="Google" id="ProtNLM"/>
    </source>
</evidence>
<reference evidence="1 2" key="1">
    <citation type="submission" date="2024-04" db="EMBL/GenBank/DDBJ databases">
        <title>Phyllosticta paracitricarpa is synonymous to the EU quarantine fungus P. citricarpa based on phylogenomic analyses.</title>
        <authorList>
            <consortium name="Lawrence Berkeley National Laboratory"/>
            <person name="Van ingen-buijs V.A."/>
            <person name="Van westerhoven A.C."/>
            <person name="Haridas S."/>
            <person name="Skiadas P."/>
            <person name="Martin F."/>
            <person name="Groenewald J.Z."/>
            <person name="Crous P.W."/>
            <person name="Seidl M.F."/>
        </authorList>
    </citation>
    <scope>NUCLEOTIDE SEQUENCE [LARGE SCALE GENOMIC DNA]</scope>
    <source>
        <strain evidence="1 2">CPC 17464</strain>
    </source>
</reference>
<comment type="caution">
    <text evidence="1">The sequence shown here is derived from an EMBL/GenBank/DDBJ whole genome shotgun (WGS) entry which is preliminary data.</text>
</comment>
<proteinExistence type="predicted"/>
<dbReference type="EMBL" id="JBBPEH010000008">
    <property type="protein sequence ID" value="KAK7534907.1"/>
    <property type="molecule type" value="Genomic_DNA"/>
</dbReference>
<sequence>MCTRSGCRLFLFSSPFPVLFSPAYSLPSRAKVAATRSPPCQVLTHLACRLDSTFSSATTLQRLILPLPVHFLFWSVASATVRCELSLVWVVDDGRRRQQARYARASVPACRSGDKQAGRDAPHNTYVHTDANTQVSIDEARSLTCFRNAANQ</sequence>
<organism evidence="1 2">
    <name type="scientific">Phyllosticta citribraziliensis</name>
    <dbReference type="NCBI Taxonomy" id="989973"/>
    <lineage>
        <taxon>Eukaryota</taxon>
        <taxon>Fungi</taxon>
        <taxon>Dikarya</taxon>
        <taxon>Ascomycota</taxon>
        <taxon>Pezizomycotina</taxon>
        <taxon>Dothideomycetes</taxon>
        <taxon>Dothideomycetes incertae sedis</taxon>
        <taxon>Botryosphaeriales</taxon>
        <taxon>Phyllostictaceae</taxon>
        <taxon>Phyllosticta</taxon>
    </lineage>
</organism>
<evidence type="ECO:0000313" key="2">
    <source>
        <dbReference type="Proteomes" id="UP001360953"/>
    </source>
</evidence>